<dbReference type="SUPFAM" id="SSF51230">
    <property type="entry name" value="Single hybrid motif"/>
    <property type="match status" value="1"/>
</dbReference>
<keyword evidence="4 6" id="KW-0450">Lipoyl</keyword>
<proteinExistence type="inferred from homology"/>
<dbReference type="AlphaFoldDB" id="A0A0U0WDY4"/>
<sequence length="420" mass="43688">MPDVLMPRLSDTMTEGVVGQWLKHEGDIVRRGDTLAEIETDKATMELEAYDSGVLTRIIAPEGSTVPIGQPIAVIDDQTGGAEPGGGQVVSTAPTDGAAAAVAPTPASPAAPPEAGPTQTPMAAAAVRATPLVRKLAHEHGIDLASVKGTGPSGRIVRADIEGAVSQTTTSTPASSATVPATPKARPAPATAEGDEQVPLSSIRRITAQRLTESAAAPHFYLTTVADVDALQKLRAELNAELFDGGPKISITDLLIRACAVALRSHIHVNSSWGGDHLIQHRQVNIGCAVATDNGLLVPVVRDADRKSLTEIAGEAHTLIERARAGRLTPDELTGSTFTISNLGMYGIDHFTAVINPPEAAVLAVGAVQQEAVVRDGQLSAATTLKLTLSIDHRVLDGATAAEFLQALVHILEHPLRIMA</sequence>
<dbReference type="GO" id="GO:0045254">
    <property type="term" value="C:pyruvate dehydrogenase complex"/>
    <property type="evidence" value="ECO:0007669"/>
    <property type="project" value="InterPro"/>
</dbReference>
<dbReference type="Gene3D" id="2.40.50.100">
    <property type="match status" value="1"/>
</dbReference>
<feature type="compositionally biased region" description="Low complexity" evidence="7">
    <location>
        <begin position="168"/>
        <end position="192"/>
    </location>
</feature>
<dbReference type="SUPFAM" id="SSF52777">
    <property type="entry name" value="CoA-dependent acyltransferases"/>
    <property type="match status" value="1"/>
</dbReference>
<dbReference type="Pfam" id="PF00198">
    <property type="entry name" value="2-oxoacid_dh"/>
    <property type="match status" value="1"/>
</dbReference>
<evidence type="ECO:0000259" key="8">
    <source>
        <dbReference type="PROSITE" id="PS50968"/>
    </source>
</evidence>
<evidence type="ECO:0000256" key="5">
    <source>
        <dbReference type="ARBA" id="ARBA00023315"/>
    </source>
</evidence>
<dbReference type="Gene3D" id="4.10.320.10">
    <property type="entry name" value="E3-binding domain"/>
    <property type="match status" value="1"/>
</dbReference>
<dbReference type="PROSITE" id="PS51826">
    <property type="entry name" value="PSBD"/>
    <property type="match status" value="1"/>
</dbReference>
<dbReference type="InterPro" id="IPR004167">
    <property type="entry name" value="PSBD"/>
</dbReference>
<dbReference type="PANTHER" id="PTHR23151:SF90">
    <property type="entry name" value="DIHYDROLIPOYLLYSINE-RESIDUE ACETYLTRANSFERASE COMPONENT OF PYRUVATE DEHYDROGENASE COMPLEX, MITOCHONDRIAL-RELATED"/>
    <property type="match status" value="1"/>
</dbReference>
<dbReference type="InterPro" id="IPR003016">
    <property type="entry name" value="2-oxoA_DH_lipoyl-BS"/>
</dbReference>
<dbReference type="InterPro" id="IPR023213">
    <property type="entry name" value="CAT-like_dom_sf"/>
</dbReference>
<dbReference type="PANTHER" id="PTHR23151">
    <property type="entry name" value="DIHYDROLIPOAMIDE ACETYL/SUCCINYL-TRANSFERASE-RELATED"/>
    <property type="match status" value="1"/>
</dbReference>
<evidence type="ECO:0000256" key="6">
    <source>
        <dbReference type="RuleBase" id="RU003423"/>
    </source>
</evidence>
<evidence type="ECO:0000313" key="11">
    <source>
        <dbReference type="Proteomes" id="UP000198875"/>
    </source>
</evidence>
<feature type="domain" description="Lipoyl-binding" evidence="8">
    <location>
        <begin position="1"/>
        <end position="76"/>
    </location>
</feature>
<evidence type="ECO:0000256" key="7">
    <source>
        <dbReference type="SAM" id="MobiDB-lite"/>
    </source>
</evidence>
<keyword evidence="3 6" id="KW-0808">Transferase</keyword>
<gene>
    <name evidence="10" type="ORF">BN971_04497</name>
</gene>
<feature type="region of interest" description="Disordered" evidence="7">
    <location>
        <begin position="99"/>
        <end position="119"/>
    </location>
</feature>
<reference evidence="10 11" key="1">
    <citation type="submission" date="2015-03" db="EMBL/GenBank/DDBJ databases">
        <authorList>
            <person name="Murphy D."/>
        </authorList>
    </citation>
    <scope>NUCLEOTIDE SEQUENCE [LARGE SCALE GENOMIC DNA]</scope>
    <source>
        <strain evidence="10 11">DSM 44277</strain>
    </source>
</reference>
<evidence type="ECO:0000259" key="9">
    <source>
        <dbReference type="PROSITE" id="PS51826"/>
    </source>
</evidence>
<dbReference type="InterPro" id="IPR045257">
    <property type="entry name" value="E2/Pdx1"/>
</dbReference>
<evidence type="ECO:0000256" key="2">
    <source>
        <dbReference type="ARBA" id="ARBA00007317"/>
    </source>
</evidence>
<evidence type="ECO:0000313" key="10">
    <source>
        <dbReference type="EMBL" id="CPR13190.1"/>
    </source>
</evidence>
<name>A0A0U0WDY4_MYCBE</name>
<dbReference type="GO" id="GO:0016746">
    <property type="term" value="F:acyltransferase activity"/>
    <property type="evidence" value="ECO:0007669"/>
    <property type="project" value="UniProtKB-KW"/>
</dbReference>
<dbReference type="EMBL" id="CSTD01000006">
    <property type="protein sequence ID" value="CPR13190.1"/>
    <property type="molecule type" value="Genomic_DNA"/>
</dbReference>
<organism evidence="10 11">
    <name type="scientific">Mycobacterium bohemicum DSM 44277</name>
    <dbReference type="NCBI Taxonomy" id="1236609"/>
    <lineage>
        <taxon>Bacteria</taxon>
        <taxon>Bacillati</taxon>
        <taxon>Actinomycetota</taxon>
        <taxon>Actinomycetes</taxon>
        <taxon>Mycobacteriales</taxon>
        <taxon>Mycobacteriaceae</taxon>
        <taxon>Mycobacterium</taxon>
    </lineage>
</organism>
<feature type="compositionally biased region" description="Pro residues" evidence="7">
    <location>
        <begin position="106"/>
        <end position="115"/>
    </location>
</feature>
<evidence type="ECO:0000256" key="3">
    <source>
        <dbReference type="ARBA" id="ARBA00022679"/>
    </source>
</evidence>
<feature type="region of interest" description="Disordered" evidence="7">
    <location>
        <begin position="164"/>
        <end position="197"/>
    </location>
</feature>
<dbReference type="Gene3D" id="3.30.559.10">
    <property type="entry name" value="Chloramphenicol acetyltransferase-like domain"/>
    <property type="match status" value="1"/>
</dbReference>
<protein>
    <recommendedName>
        <fullName evidence="6">Dihydrolipoamide acetyltransferase component of pyruvate dehydrogenase complex</fullName>
        <ecNumber evidence="6">2.3.1.-</ecNumber>
    </recommendedName>
</protein>
<accession>A0A0U0WDY4</accession>
<dbReference type="SUPFAM" id="SSF47005">
    <property type="entry name" value="Peripheral subunit-binding domain of 2-oxo acid dehydrogenase complex"/>
    <property type="match status" value="1"/>
</dbReference>
<feature type="domain" description="Peripheral subunit-binding (PSBD)" evidence="9">
    <location>
        <begin position="128"/>
        <end position="165"/>
    </location>
</feature>
<comment type="cofactor">
    <cofactor evidence="1 6">
        <name>(R)-lipoate</name>
        <dbReference type="ChEBI" id="CHEBI:83088"/>
    </cofactor>
</comment>
<dbReference type="CDD" id="cd06849">
    <property type="entry name" value="lipoyl_domain"/>
    <property type="match status" value="1"/>
</dbReference>
<dbReference type="InterPro" id="IPR011053">
    <property type="entry name" value="Single_hybrid_motif"/>
</dbReference>
<dbReference type="InterPro" id="IPR000089">
    <property type="entry name" value="Biotin_lipoyl"/>
</dbReference>
<dbReference type="InterPro" id="IPR036625">
    <property type="entry name" value="E3-bd_dom_sf"/>
</dbReference>
<evidence type="ECO:0000256" key="1">
    <source>
        <dbReference type="ARBA" id="ARBA00001938"/>
    </source>
</evidence>
<comment type="similarity">
    <text evidence="2 6">Belongs to the 2-oxoacid dehydrogenase family.</text>
</comment>
<dbReference type="RefSeq" id="WP_170322218.1">
    <property type="nucleotide sequence ID" value="NZ_CSTD01000006.1"/>
</dbReference>
<dbReference type="Proteomes" id="UP000198875">
    <property type="component" value="Unassembled WGS sequence"/>
</dbReference>
<keyword evidence="5 6" id="KW-0012">Acyltransferase</keyword>
<dbReference type="Pfam" id="PF02817">
    <property type="entry name" value="E3_binding"/>
    <property type="match status" value="1"/>
</dbReference>
<dbReference type="GO" id="GO:0006086">
    <property type="term" value="P:pyruvate decarboxylation to acetyl-CoA"/>
    <property type="evidence" value="ECO:0007669"/>
    <property type="project" value="InterPro"/>
</dbReference>
<dbReference type="InterPro" id="IPR001078">
    <property type="entry name" value="2-oxoacid_DH_actylTfrase"/>
</dbReference>
<dbReference type="PROSITE" id="PS00189">
    <property type="entry name" value="LIPOYL"/>
    <property type="match status" value="1"/>
</dbReference>
<dbReference type="FunFam" id="3.30.559.10:FF:000007">
    <property type="entry name" value="Dihydrolipoamide acetyltransferase component of pyruvate dehydrogenase complex"/>
    <property type="match status" value="1"/>
</dbReference>
<dbReference type="Pfam" id="PF00364">
    <property type="entry name" value="Biotin_lipoyl"/>
    <property type="match status" value="1"/>
</dbReference>
<dbReference type="EC" id="2.3.1.-" evidence="6"/>
<evidence type="ECO:0000256" key="4">
    <source>
        <dbReference type="ARBA" id="ARBA00022823"/>
    </source>
</evidence>
<dbReference type="PROSITE" id="PS50968">
    <property type="entry name" value="BIOTINYL_LIPOYL"/>
    <property type="match status" value="1"/>
</dbReference>